<evidence type="ECO:0000256" key="6">
    <source>
        <dbReference type="ARBA" id="ARBA00022723"/>
    </source>
</evidence>
<dbReference type="InterPro" id="IPR044245">
    <property type="entry name" value="Spartan"/>
</dbReference>
<dbReference type="PANTHER" id="PTHR21220:SF0">
    <property type="entry name" value="DNA-DEPENDENT METALLOPROTEASE SPRTN"/>
    <property type="match status" value="1"/>
</dbReference>
<dbReference type="EnsemblMetazoa" id="XM_022811421">
    <property type="protein sequence ID" value="XP_022667156"/>
    <property type="gene ID" value="LOC111252866"/>
</dbReference>
<dbReference type="GO" id="GO:0005634">
    <property type="term" value="C:nucleus"/>
    <property type="evidence" value="ECO:0007669"/>
    <property type="project" value="UniProtKB-SubCell"/>
</dbReference>
<dbReference type="GO" id="GO:0003697">
    <property type="term" value="F:single-stranded DNA binding"/>
    <property type="evidence" value="ECO:0007669"/>
    <property type="project" value="InterPro"/>
</dbReference>
<evidence type="ECO:0000256" key="4">
    <source>
        <dbReference type="ARBA" id="ARBA00022454"/>
    </source>
</evidence>
<evidence type="ECO:0000256" key="3">
    <source>
        <dbReference type="ARBA" id="ARBA00010724"/>
    </source>
</evidence>
<dbReference type="GO" id="GO:0004222">
    <property type="term" value="F:metalloendopeptidase activity"/>
    <property type="evidence" value="ECO:0007669"/>
    <property type="project" value="InterPro"/>
</dbReference>
<dbReference type="SMART" id="SM00734">
    <property type="entry name" value="ZnF_Rad18"/>
    <property type="match status" value="1"/>
</dbReference>
<dbReference type="InterPro" id="IPR055220">
    <property type="entry name" value="SPRTN_ZBD"/>
</dbReference>
<comment type="subcellular location">
    <subcellularLocation>
        <location evidence="2">Chromosome</location>
    </subcellularLocation>
    <subcellularLocation>
        <location evidence="1">Nucleus</location>
    </subcellularLocation>
</comment>
<feature type="region of interest" description="Disordered" evidence="16">
    <location>
        <begin position="286"/>
        <end position="309"/>
    </location>
</feature>
<dbReference type="FunCoup" id="A0A7M7KI56">
    <property type="interactions" value="569"/>
</dbReference>
<evidence type="ECO:0000313" key="18">
    <source>
        <dbReference type="EnsemblMetazoa" id="XP_022667156"/>
    </source>
</evidence>
<protein>
    <recommendedName>
        <fullName evidence="14">Protein with SprT-like domain at the N terminus</fullName>
    </recommendedName>
</protein>
<name>A0A7M7KI56_VARDE</name>
<evidence type="ECO:0000256" key="9">
    <source>
        <dbReference type="ARBA" id="ARBA00022801"/>
    </source>
</evidence>
<dbReference type="Gene3D" id="3.30.160.60">
    <property type="entry name" value="Classic Zinc Finger"/>
    <property type="match status" value="1"/>
</dbReference>
<dbReference type="Pfam" id="PF10263">
    <property type="entry name" value="SprT-like"/>
    <property type="match status" value="1"/>
</dbReference>
<dbReference type="GeneID" id="111252866"/>
<accession>A0A7M7KI56</accession>
<keyword evidence="7 15" id="KW-0227">DNA damage</keyword>
<dbReference type="GO" id="GO:0005694">
    <property type="term" value="C:chromosome"/>
    <property type="evidence" value="ECO:0007669"/>
    <property type="project" value="UniProtKB-SubCell"/>
</dbReference>
<dbReference type="InterPro" id="IPR006642">
    <property type="entry name" value="Rad18_UBZ4"/>
</dbReference>
<dbReference type="SMART" id="SM00731">
    <property type="entry name" value="SprT"/>
    <property type="match status" value="1"/>
</dbReference>
<dbReference type="InterPro" id="IPR006640">
    <property type="entry name" value="SprT-like_domain"/>
</dbReference>
<keyword evidence="10" id="KW-0862">Zinc</keyword>
<dbReference type="RefSeq" id="XP_022667156.1">
    <property type="nucleotide sequence ID" value="XM_022811421.1"/>
</dbReference>
<dbReference type="OrthoDB" id="5236983at2759"/>
<reference evidence="18" key="1">
    <citation type="submission" date="2021-01" db="UniProtKB">
        <authorList>
            <consortium name="EnsemblMetazoa"/>
        </authorList>
    </citation>
    <scope>IDENTIFICATION</scope>
</reference>
<evidence type="ECO:0000256" key="15">
    <source>
        <dbReference type="PROSITE-ProRule" id="PRU01256"/>
    </source>
</evidence>
<evidence type="ECO:0000256" key="8">
    <source>
        <dbReference type="ARBA" id="ARBA00022771"/>
    </source>
</evidence>
<dbReference type="AlphaFoldDB" id="A0A7M7KI56"/>
<keyword evidence="4" id="KW-0158">Chromosome</keyword>
<evidence type="ECO:0000313" key="19">
    <source>
        <dbReference type="Proteomes" id="UP000594260"/>
    </source>
</evidence>
<keyword evidence="12 15" id="KW-0234">DNA repair</keyword>
<dbReference type="KEGG" id="vde:111252866"/>
<keyword evidence="9" id="KW-0378">Hydrolase</keyword>
<dbReference type="PANTHER" id="PTHR21220">
    <property type="entry name" value="DNA-DEPENDENT METALLOPROTEASE SPRTN"/>
    <property type="match status" value="1"/>
</dbReference>
<evidence type="ECO:0000256" key="16">
    <source>
        <dbReference type="SAM" id="MobiDB-lite"/>
    </source>
</evidence>
<evidence type="ECO:0000256" key="7">
    <source>
        <dbReference type="ARBA" id="ARBA00022763"/>
    </source>
</evidence>
<evidence type="ECO:0000256" key="12">
    <source>
        <dbReference type="ARBA" id="ARBA00023204"/>
    </source>
</evidence>
<comment type="similarity">
    <text evidence="3">Belongs to the Spartan family.</text>
</comment>
<keyword evidence="19" id="KW-1185">Reference proteome</keyword>
<keyword evidence="11" id="KW-0482">Metalloprotease</keyword>
<dbReference type="Pfam" id="PF22934">
    <property type="entry name" value="SPRTN_ZBD"/>
    <property type="match status" value="1"/>
</dbReference>
<evidence type="ECO:0000256" key="10">
    <source>
        <dbReference type="ARBA" id="ARBA00022833"/>
    </source>
</evidence>
<dbReference type="GO" id="GO:0008270">
    <property type="term" value="F:zinc ion binding"/>
    <property type="evidence" value="ECO:0007669"/>
    <property type="project" value="UniProtKB-KW"/>
</dbReference>
<organism evidence="18 19">
    <name type="scientific">Varroa destructor</name>
    <name type="common">Honeybee mite</name>
    <dbReference type="NCBI Taxonomy" id="109461"/>
    <lineage>
        <taxon>Eukaryota</taxon>
        <taxon>Metazoa</taxon>
        <taxon>Ecdysozoa</taxon>
        <taxon>Arthropoda</taxon>
        <taxon>Chelicerata</taxon>
        <taxon>Arachnida</taxon>
        <taxon>Acari</taxon>
        <taxon>Parasitiformes</taxon>
        <taxon>Mesostigmata</taxon>
        <taxon>Gamasina</taxon>
        <taxon>Dermanyssoidea</taxon>
        <taxon>Varroidae</taxon>
        <taxon>Varroa</taxon>
    </lineage>
</organism>
<evidence type="ECO:0000256" key="1">
    <source>
        <dbReference type="ARBA" id="ARBA00004123"/>
    </source>
</evidence>
<dbReference type="GO" id="GO:0006281">
    <property type="term" value="P:DNA repair"/>
    <property type="evidence" value="ECO:0007669"/>
    <property type="project" value="UniProtKB-KW"/>
</dbReference>
<dbReference type="Proteomes" id="UP000594260">
    <property type="component" value="Unplaced"/>
</dbReference>
<proteinExistence type="inferred from homology"/>
<dbReference type="InParanoid" id="A0A7M7KI56"/>
<dbReference type="GO" id="GO:0031593">
    <property type="term" value="F:polyubiquitin modification-dependent protein binding"/>
    <property type="evidence" value="ECO:0007669"/>
    <property type="project" value="TreeGrafter"/>
</dbReference>
<evidence type="ECO:0000259" key="17">
    <source>
        <dbReference type="PROSITE" id="PS51908"/>
    </source>
</evidence>
<sequence length="589" mass="66535">MEDASMDQEEQDRLCAQALQWEECNRAMLNDAEGLSTHTTNFRRFETSIYDLEEDRKFAEKLQREEENEYLAFRTEKPEKRDPQHVAEFRALIEKHKWLSLVDPQWEVIDPTPDIHAMFQVFDDMFFNSSLRFCTVSWSPRMTSCAGLCCFQKGQCSIRLSKPLLTLRPRSDLVETLLHEMIHAYIMLSGKSRSEGRDGHGPEFHKKMHRINQLAKCNITVYHSFHDEVRHYKVHHWRCDGPCRNKHPFFGWVQRSQNRAPSKNDFWWANHQRQCGGTFVKVAGPEMQEGDGSKNRKRKQPFGKIGGDVSGPLSKMLKKTMIGTRTSTSLTVSSTTTKVQSDLFQPSTLKANSSKITGLSGFTDSHINQSSQSSRNNNFFKPLISTVPKSFVPFQGTGNVLGSINTSGTSQATDQRLGHSKIPGTSKHNDHSLGRMNMAVVNDKSLSASTSKIRKTIHTPPLRQTTLDWLRSNKLGTASTLSEGTKTTKTPSFADQLRGRKLIEELFSSDEEATESDLKAGFSSAAQERPLTNLPQNAAPIVIVDRDNDSCTNISDHVANLFHEVNCPVCLKKVSEKDINTHLDACLDQ</sequence>
<evidence type="ECO:0000256" key="14">
    <source>
        <dbReference type="ARBA" id="ARBA00030396"/>
    </source>
</evidence>
<evidence type="ECO:0000256" key="5">
    <source>
        <dbReference type="ARBA" id="ARBA00022670"/>
    </source>
</evidence>
<feature type="domain" description="UBZ4-type" evidence="17">
    <location>
        <begin position="564"/>
        <end position="589"/>
    </location>
</feature>
<feature type="region of interest" description="Disordered" evidence="16">
    <location>
        <begin position="407"/>
        <end position="432"/>
    </location>
</feature>
<evidence type="ECO:0000256" key="11">
    <source>
        <dbReference type="ARBA" id="ARBA00023049"/>
    </source>
</evidence>
<keyword evidence="5" id="KW-0645">Protease</keyword>
<keyword evidence="6" id="KW-0479">Metal-binding</keyword>
<keyword evidence="8 15" id="KW-0863">Zinc-finger</keyword>
<evidence type="ECO:0000256" key="13">
    <source>
        <dbReference type="ARBA" id="ARBA00023242"/>
    </source>
</evidence>
<evidence type="ECO:0000256" key="2">
    <source>
        <dbReference type="ARBA" id="ARBA00004286"/>
    </source>
</evidence>
<dbReference type="GO" id="GO:0006508">
    <property type="term" value="P:proteolysis"/>
    <property type="evidence" value="ECO:0007669"/>
    <property type="project" value="UniProtKB-KW"/>
</dbReference>
<dbReference type="PROSITE" id="PS51908">
    <property type="entry name" value="ZF_UBZ4"/>
    <property type="match status" value="1"/>
</dbReference>
<keyword evidence="13" id="KW-0539">Nucleus</keyword>